<gene>
    <name evidence="3" type="ORF">OIH86_15230</name>
</gene>
<evidence type="ECO:0000256" key="1">
    <source>
        <dbReference type="SAM" id="SignalP"/>
    </source>
</evidence>
<evidence type="ECO:0000313" key="3">
    <source>
        <dbReference type="EMBL" id="MCV9886991.1"/>
    </source>
</evidence>
<protein>
    <submittedName>
        <fullName evidence="3">PQQ-dependent sugar dehydrogenase</fullName>
    </submittedName>
</protein>
<dbReference type="Pfam" id="PF07995">
    <property type="entry name" value="GSDH"/>
    <property type="match status" value="1"/>
</dbReference>
<dbReference type="PANTHER" id="PTHR19328:SF13">
    <property type="entry name" value="HIPL1 PROTEIN"/>
    <property type="match status" value="1"/>
</dbReference>
<dbReference type="EMBL" id="JAOYEY010000043">
    <property type="protein sequence ID" value="MCV9886991.1"/>
    <property type="molecule type" value="Genomic_DNA"/>
</dbReference>
<dbReference type="InterPro" id="IPR012938">
    <property type="entry name" value="Glc/Sorbosone_DH"/>
</dbReference>
<evidence type="ECO:0000259" key="2">
    <source>
        <dbReference type="Pfam" id="PF07995"/>
    </source>
</evidence>
<feature type="chain" id="PRO_5046585769" evidence="1">
    <location>
        <begin position="20"/>
        <end position="356"/>
    </location>
</feature>
<dbReference type="SUPFAM" id="SSF50952">
    <property type="entry name" value="Soluble quinoprotein glucose dehydrogenase"/>
    <property type="match status" value="1"/>
</dbReference>
<dbReference type="Proteomes" id="UP001526147">
    <property type="component" value="Unassembled WGS sequence"/>
</dbReference>
<dbReference type="PANTHER" id="PTHR19328">
    <property type="entry name" value="HEDGEHOG-INTERACTING PROTEIN"/>
    <property type="match status" value="1"/>
</dbReference>
<keyword evidence="4" id="KW-1185">Reference proteome</keyword>
<name>A0ABT3DIY2_9BACI</name>
<feature type="signal peptide" evidence="1">
    <location>
        <begin position="1"/>
        <end position="19"/>
    </location>
</feature>
<sequence>MFNKAVYLKILLLFLSGCASDETPKNQIQDIETTGNTIETLAKNLDIPWNIAKHNQTFYLTQRAGKIIEITGDTMNEQMLSLTKNVHHEGEGGLLGFVLATDFTTSQKAYAYHTYKEGNEIKNRIIVLKKEDDSWIEQDTLVENIPGGRIHNGGRIKIGPDNMLYATTGDSGNPDLAQDKQSLAGKILRMKLDGAVPDDNPIQSSYLYSYGHRNPQGLAWDEDGNLYSTEHGQSAHDEINLIKSGQNYGWPVIQGDEEKPGMVPPIFHTGEQTWAPSGIEYWNGSLYIATLRGEKVRRFDLSSNQVSAFHKGSGRMRDVLIEENHLYTITNNRDGRGTPSKDDDKLLNIPLTAREY</sequence>
<reference evidence="3 4" key="1">
    <citation type="submission" date="2022-10" db="EMBL/GenBank/DDBJ databases">
        <title>Draft genome assembly of moderately radiation resistant bacterium Metabacillus halosaccharovorans.</title>
        <authorList>
            <person name="Pal S."/>
            <person name="Gopinathan A."/>
        </authorList>
    </citation>
    <scope>NUCLEOTIDE SEQUENCE [LARGE SCALE GENOMIC DNA]</scope>
    <source>
        <strain evidence="3 4">VITHBRA001</strain>
    </source>
</reference>
<dbReference type="InterPro" id="IPR011042">
    <property type="entry name" value="6-blade_b-propeller_TolB-like"/>
</dbReference>
<organism evidence="3 4">
    <name type="scientific">Metabacillus halosaccharovorans</name>
    <dbReference type="NCBI Taxonomy" id="930124"/>
    <lineage>
        <taxon>Bacteria</taxon>
        <taxon>Bacillati</taxon>
        <taxon>Bacillota</taxon>
        <taxon>Bacilli</taxon>
        <taxon>Bacillales</taxon>
        <taxon>Bacillaceae</taxon>
        <taxon>Metabacillus</taxon>
    </lineage>
</organism>
<accession>A0ABT3DIY2</accession>
<dbReference type="Gene3D" id="2.120.10.30">
    <property type="entry name" value="TolB, C-terminal domain"/>
    <property type="match status" value="1"/>
</dbReference>
<proteinExistence type="predicted"/>
<dbReference type="RefSeq" id="WP_264143461.1">
    <property type="nucleotide sequence ID" value="NZ_JAOYEY010000043.1"/>
</dbReference>
<comment type="caution">
    <text evidence="3">The sequence shown here is derived from an EMBL/GenBank/DDBJ whole genome shotgun (WGS) entry which is preliminary data.</text>
</comment>
<keyword evidence="1" id="KW-0732">Signal</keyword>
<feature type="domain" description="Glucose/Sorbosone dehydrogenase" evidence="2">
    <location>
        <begin position="45"/>
        <end position="336"/>
    </location>
</feature>
<dbReference type="InterPro" id="IPR011041">
    <property type="entry name" value="Quinoprot_gluc/sorb_DH_b-prop"/>
</dbReference>
<evidence type="ECO:0000313" key="4">
    <source>
        <dbReference type="Proteomes" id="UP001526147"/>
    </source>
</evidence>